<name>A0ABT6REM1_9BACT</name>
<accession>A0ABT6REM1</accession>
<organism evidence="4 5">
    <name type="scientific">Pinibacter soli</name>
    <dbReference type="NCBI Taxonomy" id="3044211"/>
    <lineage>
        <taxon>Bacteria</taxon>
        <taxon>Pseudomonadati</taxon>
        <taxon>Bacteroidota</taxon>
        <taxon>Chitinophagia</taxon>
        <taxon>Chitinophagales</taxon>
        <taxon>Chitinophagaceae</taxon>
        <taxon>Pinibacter</taxon>
    </lineage>
</organism>
<dbReference type="SMART" id="SM00116">
    <property type="entry name" value="CBS"/>
    <property type="match status" value="2"/>
</dbReference>
<protein>
    <submittedName>
        <fullName evidence="4">CBS domain-containing protein</fullName>
    </submittedName>
</protein>
<evidence type="ECO:0000256" key="2">
    <source>
        <dbReference type="PROSITE-ProRule" id="PRU00703"/>
    </source>
</evidence>
<comment type="caution">
    <text evidence="4">The sequence shown here is derived from an EMBL/GenBank/DDBJ whole genome shotgun (WGS) entry which is preliminary data.</text>
</comment>
<dbReference type="Pfam" id="PF00571">
    <property type="entry name" value="CBS"/>
    <property type="match status" value="2"/>
</dbReference>
<keyword evidence="1 2" id="KW-0129">CBS domain</keyword>
<feature type="domain" description="CBS" evidence="3">
    <location>
        <begin position="76"/>
        <end position="132"/>
    </location>
</feature>
<dbReference type="SUPFAM" id="SSF54631">
    <property type="entry name" value="CBS-domain pair"/>
    <property type="match status" value="1"/>
</dbReference>
<evidence type="ECO:0000259" key="3">
    <source>
        <dbReference type="PROSITE" id="PS51371"/>
    </source>
</evidence>
<evidence type="ECO:0000313" key="5">
    <source>
        <dbReference type="Proteomes" id="UP001226434"/>
    </source>
</evidence>
<dbReference type="RefSeq" id="WP_282335082.1">
    <property type="nucleotide sequence ID" value="NZ_JASBRG010000007.1"/>
</dbReference>
<proteinExistence type="predicted"/>
<dbReference type="EMBL" id="JASBRG010000007">
    <property type="protein sequence ID" value="MDI3320980.1"/>
    <property type="molecule type" value="Genomic_DNA"/>
</dbReference>
<dbReference type="PANTHER" id="PTHR43080">
    <property type="entry name" value="CBS DOMAIN-CONTAINING PROTEIN CBSX3, MITOCHONDRIAL"/>
    <property type="match status" value="1"/>
</dbReference>
<dbReference type="InterPro" id="IPR046342">
    <property type="entry name" value="CBS_dom_sf"/>
</dbReference>
<keyword evidence="5" id="KW-1185">Reference proteome</keyword>
<evidence type="ECO:0000256" key="1">
    <source>
        <dbReference type="ARBA" id="ARBA00023122"/>
    </source>
</evidence>
<dbReference type="PROSITE" id="PS51371">
    <property type="entry name" value="CBS"/>
    <property type="match status" value="2"/>
</dbReference>
<dbReference type="Gene3D" id="3.10.580.10">
    <property type="entry name" value="CBS-domain"/>
    <property type="match status" value="1"/>
</dbReference>
<feature type="domain" description="CBS" evidence="3">
    <location>
        <begin position="8"/>
        <end position="67"/>
    </location>
</feature>
<dbReference type="CDD" id="cd04623">
    <property type="entry name" value="CBS_pair_bac_euk"/>
    <property type="match status" value="1"/>
</dbReference>
<reference evidence="4 5" key="1">
    <citation type="submission" date="2023-05" db="EMBL/GenBank/DDBJ databases">
        <title>Genome sequence of Pinibacter sp. MAH-24.</title>
        <authorList>
            <person name="Huq M.A."/>
        </authorList>
    </citation>
    <scope>NUCLEOTIDE SEQUENCE [LARGE SCALE GENOMIC DNA]</scope>
    <source>
        <strain evidence="4 5">MAH-24</strain>
    </source>
</reference>
<evidence type="ECO:0000313" key="4">
    <source>
        <dbReference type="EMBL" id="MDI3320980.1"/>
    </source>
</evidence>
<dbReference type="InterPro" id="IPR044725">
    <property type="entry name" value="CBSX3_CBS_dom"/>
</dbReference>
<dbReference type="Proteomes" id="UP001226434">
    <property type="component" value="Unassembled WGS sequence"/>
</dbReference>
<sequence length="143" mass="16287">MNTVRDILQKKGNSVYGIGPDSSVYDALETLEERNLGSLVVIEKGKLIGVFTERDYARKVILKGRSSKETLVKHIMTSRPIFVTPDTTIEECMQMMTDKFIRHLPVLNDNEELVGLISIGDLVKYIMSDKDFIIDCLERYIKS</sequence>
<dbReference type="InterPro" id="IPR000644">
    <property type="entry name" value="CBS_dom"/>
</dbReference>
<dbReference type="InterPro" id="IPR051257">
    <property type="entry name" value="Diverse_CBS-Domain"/>
</dbReference>
<dbReference type="PANTHER" id="PTHR43080:SF2">
    <property type="entry name" value="CBS DOMAIN-CONTAINING PROTEIN"/>
    <property type="match status" value="1"/>
</dbReference>
<gene>
    <name evidence="4" type="ORF">QJ048_14405</name>
</gene>